<geneLocation type="plasmid" evidence="3 4">
    <name>unnamed1</name>
</geneLocation>
<feature type="compositionally biased region" description="Pro residues" evidence="1">
    <location>
        <begin position="457"/>
        <end position="480"/>
    </location>
</feature>
<keyword evidence="3" id="KW-0614">Plasmid</keyword>
<proteinExistence type="predicted"/>
<dbReference type="InterPro" id="IPR012337">
    <property type="entry name" value="RNaseH-like_sf"/>
</dbReference>
<evidence type="ECO:0000313" key="4">
    <source>
        <dbReference type="Proteomes" id="UP001164965"/>
    </source>
</evidence>
<feature type="compositionally biased region" description="Basic and acidic residues" evidence="1">
    <location>
        <begin position="437"/>
        <end position="455"/>
    </location>
</feature>
<organism evidence="3 4">
    <name type="scientific">Rhodococcus antarcticus</name>
    <dbReference type="NCBI Taxonomy" id="2987751"/>
    <lineage>
        <taxon>Bacteria</taxon>
        <taxon>Bacillati</taxon>
        <taxon>Actinomycetota</taxon>
        <taxon>Actinomycetes</taxon>
        <taxon>Mycobacteriales</taxon>
        <taxon>Nocardiaceae</taxon>
        <taxon>Rhodococcus</taxon>
    </lineage>
</organism>
<dbReference type="InterPro" id="IPR036397">
    <property type="entry name" value="RNaseH_sf"/>
</dbReference>
<dbReference type="EMBL" id="CP110616">
    <property type="protein sequence ID" value="UZJ26910.1"/>
    <property type="molecule type" value="Genomic_DNA"/>
</dbReference>
<evidence type="ECO:0000256" key="1">
    <source>
        <dbReference type="SAM" id="MobiDB-lite"/>
    </source>
</evidence>
<sequence>MTGRLSAQDKVTLLREHVDGGVPLTRLAEDAGVPVRTLSRWAAAYRDGGSVSSLERKTRSDRGRRQLPKDLVDIIEALALRRPAPTTAFVHRRISDLAHDQGLPAPSYSTVRGIVAAIDPGLRTLALHGDTAYRDQFELVLRRTAARPNEQWQADHTLLDVQILDRQHQPVRPWLTVVLDDYSRAVAGYTLLLGDPTAEQTALALHQAVRGKANPAWQVQGLPDVLYSDHGSDFTSNRLERVCLDTHIRLIHSRVGVPQGRGKIERFYRTITSELLPHLPGHIPHGTHGQPISPPTLSTAQLDAALEQFIIGEYHQRPHSETGQPPGRRWLGEGWIPRAPGHPEDLDLLLLTAATGRVVQRDGIRFNSTRYLSPVLAAYVGETVTIRYDPRDAAELRVFHDDGYLCRAIAPELATGAVTLEQVQDARNRRRRALKQQLRERRSLADSLPPDHRYVPDPAPSPDATPAGPPDPQVPDQPDPGPRHRLRTYASD</sequence>
<accession>A0ABY6P5G5</accession>
<dbReference type="InterPro" id="IPR015378">
    <property type="entry name" value="Transposase-like_Mu_C"/>
</dbReference>
<feature type="region of interest" description="Disordered" evidence="1">
    <location>
        <begin position="437"/>
        <end position="492"/>
    </location>
</feature>
<dbReference type="PROSITE" id="PS50994">
    <property type="entry name" value="INTEGRASE"/>
    <property type="match status" value="1"/>
</dbReference>
<feature type="domain" description="Integrase catalytic" evidence="2">
    <location>
        <begin position="144"/>
        <end position="334"/>
    </location>
</feature>
<name>A0ABY6P5G5_9NOCA</name>
<evidence type="ECO:0000259" key="2">
    <source>
        <dbReference type="PROSITE" id="PS50994"/>
    </source>
</evidence>
<dbReference type="SUPFAM" id="SSF46689">
    <property type="entry name" value="Homeodomain-like"/>
    <property type="match status" value="1"/>
</dbReference>
<protein>
    <submittedName>
        <fullName evidence="3">Mu transposase C-terminal domain-containing protein</fullName>
    </submittedName>
</protein>
<dbReference type="Gene3D" id="3.30.420.10">
    <property type="entry name" value="Ribonuclease H-like superfamily/Ribonuclease H"/>
    <property type="match status" value="1"/>
</dbReference>
<dbReference type="Pfam" id="PF00665">
    <property type="entry name" value="rve"/>
    <property type="match status" value="1"/>
</dbReference>
<dbReference type="SUPFAM" id="SSF53098">
    <property type="entry name" value="Ribonuclease H-like"/>
    <property type="match status" value="1"/>
</dbReference>
<dbReference type="SUPFAM" id="SSF50610">
    <property type="entry name" value="mu transposase, C-terminal domain"/>
    <property type="match status" value="1"/>
</dbReference>
<dbReference type="RefSeq" id="WP_265385014.1">
    <property type="nucleotide sequence ID" value="NZ_CP110616.1"/>
</dbReference>
<dbReference type="Gene3D" id="2.30.30.130">
    <property type="entry name" value="Transposase, Mu, C-terminal"/>
    <property type="match status" value="1"/>
</dbReference>
<dbReference type="InterPro" id="IPR009004">
    <property type="entry name" value="Transposase_Mu_C"/>
</dbReference>
<dbReference type="PANTHER" id="PTHR35004:SF6">
    <property type="entry name" value="TRANSPOSASE"/>
    <property type="match status" value="1"/>
</dbReference>
<keyword evidence="4" id="KW-1185">Reference proteome</keyword>
<feature type="compositionally biased region" description="Basic residues" evidence="1">
    <location>
        <begin position="483"/>
        <end position="492"/>
    </location>
</feature>
<gene>
    <name evidence="3" type="ORF">RHODO2019_18120</name>
</gene>
<dbReference type="InterPro" id="IPR001584">
    <property type="entry name" value="Integrase_cat-core"/>
</dbReference>
<dbReference type="InterPro" id="IPR009057">
    <property type="entry name" value="Homeodomain-like_sf"/>
</dbReference>
<dbReference type="Proteomes" id="UP001164965">
    <property type="component" value="Plasmid unnamed1"/>
</dbReference>
<dbReference type="Gene3D" id="1.10.10.60">
    <property type="entry name" value="Homeodomain-like"/>
    <property type="match status" value="1"/>
</dbReference>
<reference evidence="3" key="1">
    <citation type="submission" date="2022-10" db="EMBL/GenBank/DDBJ databases">
        <title>Rhodococcus sp.75.</title>
        <authorList>
            <person name="Sun M."/>
        </authorList>
    </citation>
    <scope>NUCLEOTIDE SEQUENCE</scope>
    <source>
        <strain evidence="3">75</strain>
        <plasmid evidence="3">unnamed1</plasmid>
    </source>
</reference>
<evidence type="ECO:0000313" key="3">
    <source>
        <dbReference type="EMBL" id="UZJ26910.1"/>
    </source>
</evidence>
<dbReference type="PANTHER" id="PTHR35004">
    <property type="entry name" value="TRANSPOSASE RV3428C-RELATED"/>
    <property type="match status" value="1"/>
</dbReference>
<dbReference type="Pfam" id="PF09299">
    <property type="entry name" value="Mu-transpos_C"/>
    <property type="match status" value="1"/>
</dbReference>